<accession>G0VKM7</accession>
<proteinExistence type="predicted"/>
<evidence type="ECO:0000313" key="3">
    <source>
        <dbReference type="Proteomes" id="UP000001640"/>
    </source>
</evidence>
<dbReference type="RefSeq" id="XP_003678403.1">
    <property type="nucleotide sequence ID" value="XM_003678355.1"/>
</dbReference>
<name>G0VKM7_NAUCA</name>
<gene>
    <name evidence="2" type="primary">NCAS0J00850</name>
    <name evidence="2" type="ordered locus">NCAS_0J00850</name>
</gene>
<dbReference type="GeneID" id="96905762"/>
<organism evidence="2 3">
    <name type="scientific">Naumovozyma castellii</name>
    <name type="common">Yeast</name>
    <name type="synonym">Saccharomyces castellii</name>
    <dbReference type="NCBI Taxonomy" id="27288"/>
    <lineage>
        <taxon>Eukaryota</taxon>
        <taxon>Fungi</taxon>
        <taxon>Dikarya</taxon>
        <taxon>Ascomycota</taxon>
        <taxon>Saccharomycotina</taxon>
        <taxon>Saccharomycetes</taxon>
        <taxon>Saccharomycetales</taxon>
        <taxon>Saccharomycetaceae</taxon>
        <taxon>Naumovozyma</taxon>
    </lineage>
</organism>
<dbReference type="EMBL" id="HE576761">
    <property type="protein sequence ID" value="CCC72064.1"/>
    <property type="molecule type" value="Genomic_DNA"/>
</dbReference>
<dbReference type="HOGENOM" id="CLU_937171_0_0_1"/>
<keyword evidence="1" id="KW-0175">Coiled coil</keyword>
<reference evidence="2 3" key="1">
    <citation type="journal article" date="2011" name="Proc. Natl. Acad. Sci. U.S.A.">
        <title>Evolutionary erosion of yeast sex chromosomes by mating-type switching accidents.</title>
        <authorList>
            <person name="Gordon J.L."/>
            <person name="Armisen D."/>
            <person name="Proux-Wera E."/>
            <person name="Oheigeartaigh S.S."/>
            <person name="Byrne K.P."/>
            <person name="Wolfe K.H."/>
        </authorList>
    </citation>
    <scope>NUCLEOTIDE SEQUENCE [LARGE SCALE GENOMIC DNA]</scope>
    <source>
        <strain evidence="3">ATCC 76901 / BCRC 22586 / CBS 4309 / NBRC 1992 / NRRL Y-12630</strain>
    </source>
</reference>
<sequence length="297" mass="34804">MIEEREPTKRKKKVSFATLKEYLDWERRRLKEVKKQHSVEENGIKNDGKHYLDLEEQFNRMQDIRIKALKENKSLREDIKRLQNDLSIIRSEQYGDEGDDLVLAVEGNLKLEDKIIFLQKQISEYDISIKEDNEKLGAIVSEVEENDQELMMSALKVTQLHSTKKELVQQIQALQEQLVREENLIACLQKENSLESKRLGQREALLRNSISLLEEEICRNEELLLQSQKKIVLETSKERNLSKINEEQEVKILILQEKRKEVKFHLESKKASLALLIRNSKKDSSKLTQNNAPASRT</sequence>
<protein>
    <submittedName>
        <fullName evidence="2">Uncharacterized protein</fullName>
    </submittedName>
</protein>
<reference key="2">
    <citation type="submission" date="2011-08" db="EMBL/GenBank/DDBJ databases">
        <title>Genome sequence of Naumovozyma castellii.</title>
        <authorList>
            <person name="Gordon J.L."/>
            <person name="Armisen D."/>
            <person name="Proux-Wera E."/>
            <person name="OhEigeartaigh S.S."/>
            <person name="Byrne K.P."/>
            <person name="Wolfe K.H."/>
        </authorList>
    </citation>
    <scope>NUCLEOTIDE SEQUENCE</scope>
    <source>
        <strain>Type strain:CBS 4309</strain>
    </source>
</reference>
<evidence type="ECO:0000313" key="2">
    <source>
        <dbReference type="EMBL" id="CCC72064.1"/>
    </source>
</evidence>
<feature type="coiled-coil region" evidence="1">
    <location>
        <begin position="157"/>
        <end position="191"/>
    </location>
</feature>
<dbReference type="InParanoid" id="G0VKM7"/>
<dbReference type="AlphaFoldDB" id="G0VKM7"/>
<keyword evidence="3" id="KW-1185">Reference proteome</keyword>
<dbReference type="Proteomes" id="UP000001640">
    <property type="component" value="Chromosome 10"/>
</dbReference>
<evidence type="ECO:0000256" key="1">
    <source>
        <dbReference type="SAM" id="Coils"/>
    </source>
</evidence>
<feature type="coiled-coil region" evidence="1">
    <location>
        <begin position="65"/>
        <end position="92"/>
    </location>
</feature>
<dbReference type="KEGG" id="ncs:NCAS_0J00850"/>